<evidence type="ECO:0000256" key="1">
    <source>
        <dbReference type="SAM" id="MobiDB-lite"/>
    </source>
</evidence>
<feature type="compositionally biased region" description="Basic residues" evidence="1">
    <location>
        <begin position="146"/>
        <end position="158"/>
    </location>
</feature>
<dbReference type="PANTHER" id="PTHR38338">
    <property type="entry name" value="AGAP013079-PA"/>
    <property type="match status" value="1"/>
</dbReference>
<gene>
    <name evidence="2" type="ORF">AFUS01_LOCUS46108</name>
</gene>
<dbReference type="OrthoDB" id="6357957at2759"/>
<feature type="compositionally biased region" description="Low complexity" evidence="1">
    <location>
        <begin position="124"/>
        <end position="141"/>
    </location>
</feature>
<feature type="compositionally biased region" description="Basic residues" evidence="1">
    <location>
        <begin position="75"/>
        <end position="86"/>
    </location>
</feature>
<keyword evidence="3" id="KW-1185">Reference proteome</keyword>
<reference evidence="2" key="1">
    <citation type="submission" date="2021-06" db="EMBL/GenBank/DDBJ databases">
        <authorList>
            <person name="Hodson N. C."/>
            <person name="Mongue J. A."/>
            <person name="Jaron S. K."/>
        </authorList>
    </citation>
    <scope>NUCLEOTIDE SEQUENCE</scope>
</reference>
<proteinExistence type="predicted"/>
<comment type="caution">
    <text evidence="2">The sequence shown here is derived from an EMBL/GenBank/DDBJ whole genome shotgun (WGS) entry which is preliminary data.</text>
</comment>
<protein>
    <submittedName>
        <fullName evidence="2">Uncharacterized protein</fullName>
    </submittedName>
</protein>
<evidence type="ECO:0000313" key="3">
    <source>
        <dbReference type="Proteomes" id="UP000708208"/>
    </source>
</evidence>
<dbReference type="EMBL" id="CAJVCH010571202">
    <property type="protein sequence ID" value="CAG7836918.1"/>
    <property type="molecule type" value="Genomic_DNA"/>
</dbReference>
<feature type="compositionally biased region" description="Polar residues" evidence="1">
    <location>
        <begin position="105"/>
        <end position="114"/>
    </location>
</feature>
<accession>A0A8J2LRV6</accession>
<organism evidence="2 3">
    <name type="scientific">Allacma fusca</name>
    <dbReference type="NCBI Taxonomy" id="39272"/>
    <lineage>
        <taxon>Eukaryota</taxon>
        <taxon>Metazoa</taxon>
        <taxon>Ecdysozoa</taxon>
        <taxon>Arthropoda</taxon>
        <taxon>Hexapoda</taxon>
        <taxon>Collembola</taxon>
        <taxon>Symphypleona</taxon>
        <taxon>Sminthuridae</taxon>
        <taxon>Allacma</taxon>
    </lineage>
</organism>
<dbReference type="PANTHER" id="PTHR38338:SF1">
    <property type="entry name" value="AGAP013079-PA"/>
    <property type="match status" value="1"/>
</dbReference>
<feature type="region of interest" description="Disordered" evidence="1">
    <location>
        <begin position="16"/>
        <end position="168"/>
    </location>
</feature>
<name>A0A8J2LRV6_9HEXA</name>
<evidence type="ECO:0000313" key="2">
    <source>
        <dbReference type="EMBL" id="CAG7836918.1"/>
    </source>
</evidence>
<dbReference type="AlphaFoldDB" id="A0A8J2LRV6"/>
<sequence length="168" mass="17648">MAFMMPVMKKNYALYGKQQQRRTASEPDGGRIAATNSGAHGGHPRRRVKSEGPSLSTSPAAVMSGADAMNAALQHRTKPIGMRRGRGSAPILAPSASLQPHIVTGPSTAPTGNSPAPKFTINNSSPSRSTSSSSTSSGSTSNLGRFHTKLVARLRRSLRLKDPEPTTS</sequence>
<dbReference type="Proteomes" id="UP000708208">
    <property type="component" value="Unassembled WGS sequence"/>
</dbReference>
<feature type="compositionally biased region" description="Basic and acidic residues" evidence="1">
    <location>
        <begin position="159"/>
        <end position="168"/>
    </location>
</feature>